<name>A0AAD9JUN9_9ANNE</name>
<proteinExistence type="predicted"/>
<gene>
    <name evidence="1" type="ORF">LSH36_149g00025</name>
</gene>
<protein>
    <submittedName>
        <fullName evidence="1">Uncharacterized protein</fullName>
    </submittedName>
</protein>
<dbReference type="Proteomes" id="UP001208570">
    <property type="component" value="Unassembled WGS sequence"/>
</dbReference>
<reference evidence="1" key="1">
    <citation type="journal article" date="2023" name="Mol. Biol. Evol.">
        <title>Third-Generation Sequencing Reveals the Adaptive Role of the Epigenome in Three Deep-Sea Polychaetes.</title>
        <authorList>
            <person name="Perez M."/>
            <person name="Aroh O."/>
            <person name="Sun Y."/>
            <person name="Lan Y."/>
            <person name="Juniper S.K."/>
            <person name="Young C.R."/>
            <person name="Angers B."/>
            <person name="Qian P.Y."/>
        </authorList>
    </citation>
    <scope>NUCLEOTIDE SEQUENCE</scope>
    <source>
        <strain evidence="1">P08H-3</strain>
    </source>
</reference>
<keyword evidence="2" id="KW-1185">Reference proteome</keyword>
<dbReference type="EMBL" id="JAODUP010000149">
    <property type="protein sequence ID" value="KAK2159633.1"/>
    <property type="molecule type" value="Genomic_DNA"/>
</dbReference>
<evidence type="ECO:0000313" key="1">
    <source>
        <dbReference type="EMBL" id="KAK2159633.1"/>
    </source>
</evidence>
<dbReference type="AlphaFoldDB" id="A0AAD9JUN9"/>
<evidence type="ECO:0000313" key="2">
    <source>
        <dbReference type="Proteomes" id="UP001208570"/>
    </source>
</evidence>
<comment type="caution">
    <text evidence="1">The sequence shown here is derived from an EMBL/GenBank/DDBJ whole genome shotgun (WGS) entry which is preliminary data.</text>
</comment>
<accession>A0AAD9JUN9</accession>
<organism evidence="1 2">
    <name type="scientific">Paralvinella palmiformis</name>
    <dbReference type="NCBI Taxonomy" id="53620"/>
    <lineage>
        <taxon>Eukaryota</taxon>
        <taxon>Metazoa</taxon>
        <taxon>Spiralia</taxon>
        <taxon>Lophotrochozoa</taxon>
        <taxon>Annelida</taxon>
        <taxon>Polychaeta</taxon>
        <taxon>Sedentaria</taxon>
        <taxon>Canalipalpata</taxon>
        <taxon>Terebellida</taxon>
        <taxon>Terebelliformia</taxon>
        <taxon>Alvinellidae</taxon>
        <taxon>Paralvinella</taxon>
    </lineage>
</organism>
<sequence length="102" mass="11547">MRYFVCVHLVHGWYLFSTQRKQLYAIRSEIGGSTVSCVYVLLVSTRECEELIQTVENKYIEHGLFSDTTTVVTDFEKVSLQAVTAVLGEHVAKQGFSIISLK</sequence>